<sequence length="205" mass="22229">MTKTDFPPSIKSRPVYGVLEPRPGAMHLIIADGEGAEAVAEMFAKAADAPAMLAKSHILYTAGPNGTDAWDRVAALGAAQAQHAASVPTLLFRLARVLQNTPMGAQIYLTGSEGLMGQAERDIMVLGFPHVDIQKEHRGSTVRRVQCVHCKGITENVKTDPFQCSHCGLHLYVRDHYSRRIAAFQGVNIDAEDKGLIPAAVERFK</sequence>
<evidence type="ECO:0000259" key="7">
    <source>
        <dbReference type="Pfam" id="PF22289"/>
    </source>
</evidence>
<keyword evidence="1" id="KW-0285">Flavoprotein</keyword>
<keyword evidence="6" id="KW-0411">Iron-sulfur</keyword>
<evidence type="ECO:0000256" key="5">
    <source>
        <dbReference type="ARBA" id="ARBA00023004"/>
    </source>
</evidence>
<name>A0A6M0QQP0_9RHOB</name>
<keyword evidence="10" id="KW-1185">Reference proteome</keyword>
<dbReference type="Pfam" id="PF22290">
    <property type="entry name" value="DmmA-like_N"/>
    <property type="match status" value="1"/>
</dbReference>
<evidence type="ECO:0000256" key="4">
    <source>
        <dbReference type="ARBA" id="ARBA00023002"/>
    </source>
</evidence>
<keyword evidence="2" id="KW-0001">2Fe-2S</keyword>
<organism evidence="9 10">
    <name type="scientific">Tabrizicola oligotrophica</name>
    <dbReference type="NCBI Taxonomy" id="2710650"/>
    <lineage>
        <taxon>Bacteria</taxon>
        <taxon>Pseudomonadati</taxon>
        <taxon>Pseudomonadota</taxon>
        <taxon>Alphaproteobacteria</taxon>
        <taxon>Rhodobacterales</taxon>
        <taxon>Paracoccaceae</taxon>
        <taxon>Tabrizicola</taxon>
    </lineage>
</organism>
<feature type="domain" description="Dimethylamine monooxygenase subunit DmmA-like C-terminal" evidence="7">
    <location>
        <begin position="144"/>
        <end position="187"/>
    </location>
</feature>
<proteinExistence type="predicted"/>
<dbReference type="InterPro" id="IPR054582">
    <property type="entry name" value="DmmA-like_N"/>
</dbReference>
<keyword evidence="4" id="KW-0560">Oxidoreductase</keyword>
<evidence type="ECO:0000256" key="3">
    <source>
        <dbReference type="ARBA" id="ARBA00022723"/>
    </source>
</evidence>
<evidence type="ECO:0000313" key="10">
    <source>
        <dbReference type="Proteomes" id="UP000477782"/>
    </source>
</evidence>
<dbReference type="InterPro" id="IPR048037">
    <property type="entry name" value="DmmA-like_C"/>
</dbReference>
<evidence type="ECO:0000256" key="1">
    <source>
        <dbReference type="ARBA" id="ARBA00022630"/>
    </source>
</evidence>
<evidence type="ECO:0000313" key="9">
    <source>
        <dbReference type="EMBL" id="NEY89819.1"/>
    </source>
</evidence>
<dbReference type="NCBIfam" id="NF041259">
    <property type="entry name" value="mono_DmmA_fam"/>
    <property type="match status" value="1"/>
</dbReference>
<keyword evidence="5" id="KW-0408">Iron</keyword>
<evidence type="ECO:0000259" key="8">
    <source>
        <dbReference type="Pfam" id="PF22290"/>
    </source>
</evidence>
<reference evidence="9 10" key="1">
    <citation type="submission" date="2020-02" db="EMBL/GenBank/DDBJ databases">
        <authorList>
            <person name="Chen W.-M."/>
        </authorList>
    </citation>
    <scope>NUCLEOTIDE SEQUENCE [LARGE SCALE GENOMIC DNA]</scope>
    <source>
        <strain evidence="9 10">KMS-5</strain>
    </source>
</reference>
<dbReference type="AlphaFoldDB" id="A0A6M0QQP0"/>
<dbReference type="EMBL" id="JAAIVJ010000002">
    <property type="protein sequence ID" value="NEY89819.1"/>
    <property type="molecule type" value="Genomic_DNA"/>
</dbReference>
<evidence type="ECO:0000256" key="6">
    <source>
        <dbReference type="ARBA" id="ARBA00023014"/>
    </source>
</evidence>
<dbReference type="GO" id="GO:0016491">
    <property type="term" value="F:oxidoreductase activity"/>
    <property type="evidence" value="ECO:0007669"/>
    <property type="project" value="UniProtKB-KW"/>
</dbReference>
<accession>A0A6M0QQP0</accession>
<comment type="caution">
    <text evidence="9">The sequence shown here is derived from an EMBL/GenBank/DDBJ whole genome shotgun (WGS) entry which is preliminary data.</text>
</comment>
<gene>
    <name evidence="9" type="ORF">G4Z14_05860</name>
</gene>
<dbReference type="GO" id="GO:0046872">
    <property type="term" value="F:metal ion binding"/>
    <property type="evidence" value="ECO:0007669"/>
    <property type="project" value="UniProtKB-KW"/>
</dbReference>
<evidence type="ECO:0000256" key="2">
    <source>
        <dbReference type="ARBA" id="ARBA00022714"/>
    </source>
</evidence>
<dbReference type="Proteomes" id="UP000477782">
    <property type="component" value="Unassembled WGS sequence"/>
</dbReference>
<dbReference type="GO" id="GO:0051537">
    <property type="term" value="F:2 iron, 2 sulfur cluster binding"/>
    <property type="evidence" value="ECO:0007669"/>
    <property type="project" value="UniProtKB-KW"/>
</dbReference>
<feature type="domain" description="Dimethylamine monooxygenase subunit DmmA-like N-terminal" evidence="8">
    <location>
        <begin position="9"/>
        <end position="133"/>
    </location>
</feature>
<protein>
    <submittedName>
        <fullName evidence="9">Uncharacterized protein</fullName>
    </submittedName>
</protein>
<keyword evidence="3" id="KW-0479">Metal-binding</keyword>
<dbReference type="RefSeq" id="WP_164623855.1">
    <property type="nucleotide sequence ID" value="NZ_JAAIVJ010000002.1"/>
</dbReference>
<dbReference type="Pfam" id="PF22289">
    <property type="entry name" value="DmmA-like_C"/>
    <property type="match status" value="1"/>
</dbReference>